<dbReference type="InterPro" id="IPR038468">
    <property type="entry name" value="MmpS_C"/>
</dbReference>
<reference evidence="7" key="2">
    <citation type="submission" date="2015-04" db="EMBL/GenBank/DDBJ databases">
        <title>Genome sequence of Mycobacterium arupense strain GUC1.</title>
        <authorList>
            <person name="Greninger A.L."/>
            <person name="Cunningham G."/>
            <person name="Chiu C.Y."/>
            <person name="Miller S."/>
        </authorList>
    </citation>
    <scope>NUCLEOTIDE SEQUENCE</scope>
    <source>
        <strain evidence="7">GUC1</strain>
    </source>
</reference>
<keyword evidence="5" id="KW-1133">Transmembrane helix</keyword>
<evidence type="ECO:0000256" key="5">
    <source>
        <dbReference type="ARBA" id="ARBA00022989"/>
    </source>
</evidence>
<dbReference type="Gene3D" id="2.60.40.2880">
    <property type="entry name" value="MmpS1-5, C-terminal soluble domain"/>
    <property type="match status" value="1"/>
</dbReference>
<dbReference type="RefSeq" id="WP_046188871.1">
    <property type="nucleotide sequence ID" value="NZ_JACKUJ010000018.1"/>
</dbReference>
<comment type="subcellular location">
    <subcellularLocation>
        <location evidence="1">Cell membrane</location>
    </subcellularLocation>
</comment>
<organism evidence="7 9">
    <name type="scientific">Mycolicibacter arupensis</name>
    <dbReference type="NCBI Taxonomy" id="342002"/>
    <lineage>
        <taxon>Bacteria</taxon>
        <taxon>Bacillati</taxon>
        <taxon>Actinomycetota</taxon>
        <taxon>Actinomycetes</taxon>
        <taxon>Mycobacteriales</taxon>
        <taxon>Mycobacteriaceae</taxon>
        <taxon>Mycolicibacter</taxon>
    </lineage>
</organism>
<reference evidence="8 10" key="3">
    <citation type="submission" date="2016-12" db="EMBL/GenBank/DDBJ databases">
        <title>The new phylogeny of genus Mycobacterium.</title>
        <authorList>
            <person name="Tortoli E."/>
            <person name="Trovato A."/>
            <person name="Cirillo D.M."/>
        </authorList>
    </citation>
    <scope>NUCLEOTIDE SEQUENCE [LARGE SCALE GENOMIC DNA]</scope>
    <source>
        <strain evidence="8 10">DSM 44942</strain>
    </source>
</reference>
<evidence type="ECO:0000313" key="8">
    <source>
        <dbReference type="EMBL" id="OQZ97511.1"/>
    </source>
</evidence>
<evidence type="ECO:0000256" key="4">
    <source>
        <dbReference type="ARBA" id="ARBA00022692"/>
    </source>
</evidence>
<dbReference type="Proteomes" id="UP000192327">
    <property type="component" value="Unassembled WGS sequence"/>
</dbReference>
<dbReference type="GO" id="GO:0005886">
    <property type="term" value="C:plasma membrane"/>
    <property type="evidence" value="ECO:0007669"/>
    <property type="project" value="UniProtKB-SubCell"/>
</dbReference>
<keyword evidence="10" id="KW-1185">Reference proteome</keyword>
<evidence type="ECO:0000256" key="1">
    <source>
        <dbReference type="ARBA" id="ARBA00004236"/>
    </source>
</evidence>
<evidence type="ECO:0000313" key="7">
    <source>
        <dbReference type="EMBL" id="KKC00016.1"/>
    </source>
</evidence>
<accession>A0A0F5MZ19</accession>
<keyword evidence="4" id="KW-0812">Transmembrane</keyword>
<dbReference type="EMBL" id="LASW01000020">
    <property type="protein sequence ID" value="KKC00016.1"/>
    <property type="molecule type" value="Genomic_DNA"/>
</dbReference>
<evidence type="ECO:0000256" key="2">
    <source>
        <dbReference type="ARBA" id="ARBA00007531"/>
    </source>
</evidence>
<protein>
    <submittedName>
        <fullName evidence="7">Membrane protein mmpS4</fullName>
    </submittedName>
</protein>
<dbReference type="EMBL" id="MVHH01000016">
    <property type="protein sequence ID" value="OQZ97511.1"/>
    <property type="molecule type" value="Genomic_DNA"/>
</dbReference>
<comment type="caution">
    <text evidence="7">The sequence shown here is derived from an EMBL/GenBank/DDBJ whole genome shotgun (WGS) entry which is preliminary data.</text>
</comment>
<sequence length="147" mass="15812">MSPGTPRRSVLARVWMPLVAVIALSLGALSMWKVHQLSAPGPVLTVNPPQAPEQFNPKKLSYEVFGAAGGGALLSYLDIDGHPHTVEVDTLPWAHEETTMLSVVSGSISVQVRGDYVGCRILVDDVIRDEHTNARSNADITCRVKSA</sequence>
<keyword evidence="3" id="KW-1003">Cell membrane</keyword>
<proteinExistence type="inferred from homology"/>
<gene>
    <name evidence="8" type="ORF">BST15_10315</name>
    <name evidence="7" type="ORF">WR43_07035</name>
</gene>
<dbReference type="Pfam" id="PF05423">
    <property type="entry name" value="Mycobact_memb"/>
    <property type="match status" value="1"/>
</dbReference>
<dbReference type="STRING" id="342002.BST15_10315"/>
<comment type="similarity">
    <text evidence="2">Belongs to the MmpS family.</text>
</comment>
<dbReference type="InterPro" id="IPR008693">
    <property type="entry name" value="MmpS"/>
</dbReference>
<dbReference type="AlphaFoldDB" id="A0A0F5MZ19"/>
<evidence type="ECO:0000256" key="3">
    <source>
        <dbReference type="ARBA" id="ARBA00022475"/>
    </source>
</evidence>
<dbReference type="PATRIC" id="fig|342002.3.peg.2068"/>
<keyword evidence="6" id="KW-0472">Membrane</keyword>
<name>A0A0F5MZ19_9MYCO</name>
<evidence type="ECO:0000313" key="9">
    <source>
        <dbReference type="Proteomes" id="UP000034416"/>
    </source>
</evidence>
<evidence type="ECO:0000313" key="10">
    <source>
        <dbReference type="Proteomes" id="UP000192327"/>
    </source>
</evidence>
<reference evidence="9" key="1">
    <citation type="submission" date="2015-04" db="EMBL/GenBank/DDBJ databases">
        <title>Genome sequence of Mycobacterium arupense GUC1.</title>
        <authorList>
            <person name="Greninger A.L."/>
            <person name="Cunningham G."/>
            <person name="Chiu C.Y."/>
            <person name="Miller S."/>
        </authorList>
    </citation>
    <scope>NUCLEOTIDE SEQUENCE [LARGE SCALE GENOMIC DNA]</scope>
    <source>
        <strain evidence="9">GUC1</strain>
    </source>
</reference>
<dbReference type="OrthoDB" id="3398257at2"/>
<dbReference type="Proteomes" id="UP000034416">
    <property type="component" value="Unassembled WGS sequence"/>
</dbReference>
<evidence type="ECO:0000256" key="6">
    <source>
        <dbReference type="ARBA" id="ARBA00023136"/>
    </source>
</evidence>